<proteinExistence type="predicted"/>
<evidence type="ECO:0000313" key="1">
    <source>
        <dbReference type="EMBL" id="KHN79428.1"/>
    </source>
</evidence>
<comment type="caution">
    <text evidence="1">The sequence shown here is derived from an EMBL/GenBank/DDBJ whole genome shotgun (WGS) entry which is preliminary data.</text>
</comment>
<dbReference type="AlphaFoldDB" id="A0A0B2VD21"/>
<keyword evidence="2" id="KW-1185">Reference proteome</keyword>
<evidence type="ECO:0000313" key="2">
    <source>
        <dbReference type="Proteomes" id="UP000031036"/>
    </source>
</evidence>
<gene>
    <name evidence="1" type="ORF">Tcan_03845</name>
</gene>
<protein>
    <submittedName>
        <fullName evidence="1">Uncharacterized protein</fullName>
    </submittedName>
</protein>
<sequence>MAAQHYNARTENMKRRWSSLEVRSKTAIDSIGNLAHPMRLKFGALFIARSSFFSTIQRKMLWCDSHHYLYYGFQSNDNGRALETALSSQPLICGYIQCVFAAYAVLKQSESTSDEYSKMNNYDDYTSSLQFSDNDK</sequence>
<organism evidence="1 2">
    <name type="scientific">Toxocara canis</name>
    <name type="common">Canine roundworm</name>
    <dbReference type="NCBI Taxonomy" id="6265"/>
    <lineage>
        <taxon>Eukaryota</taxon>
        <taxon>Metazoa</taxon>
        <taxon>Ecdysozoa</taxon>
        <taxon>Nematoda</taxon>
        <taxon>Chromadorea</taxon>
        <taxon>Rhabditida</taxon>
        <taxon>Spirurina</taxon>
        <taxon>Ascaridomorpha</taxon>
        <taxon>Ascaridoidea</taxon>
        <taxon>Toxocaridae</taxon>
        <taxon>Toxocara</taxon>
    </lineage>
</organism>
<name>A0A0B2VD21_TOXCA</name>
<dbReference type="Proteomes" id="UP000031036">
    <property type="component" value="Unassembled WGS sequence"/>
</dbReference>
<dbReference type="EMBL" id="JPKZ01001920">
    <property type="protein sequence ID" value="KHN79428.1"/>
    <property type="molecule type" value="Genomic_DNA"/>
</dbReference>
<accession>A0A0B2VD21</accession>
<reference evidence="1 2" key="1">
    <citation type="submission" date="2014-11" db="EMBL/GenBank/DDBJ databases">
        <title>Genetic blueprint of the zoonotic pathogen Toxocara canis.</title>
        <authorList>
            <person name="Zhu X.-Q."/>
            <person name="Korhonen P.K."/>
            <person name="Cai H."/>
            <person name="Young N.D."/>
            <person name="Nejsum P."/>
            <person name="von Samson-Himmelstjerna G."/>
            <person name="Boag P.R."/>
            <person name="Tan P."/>
            <person name="Li Q."/>
            <person name="Min J."/>
            <person name="Yang Y."/>
            <person name="Wang X."/>
            <person name="Fang X."/>
            <person name="Hall R.S."/>
            <person name="Hofmann A."/>
            <person name="Sternberg P.W."/>
            <person name="Jex A.R."/>
            <person name="Gasser R.B."/>
        </authorList>
    </citation>
    <scope>NUCLEOTIDE SEQUENCE [LARGE SCALE GENOMIC DNA]</scope>
    <source>
        <strain evidence="1">PN_DK_2014</strain>
    </source>
</reference>